<sequence>MSMNRRKFVQNFTYALERDFVSPAGEPAAWAPGHPKRWGQERAKILLGGITSTPTLSPDDRLVAVVVDREIRVFDVAMQDPLEMLTDGERVETVQFAPGVVDSRDDKHARYFLASQYGGDEKTRVILWELDEQGKLVAITEL</sequence>
<evidence type="ECO:0000313" key="1">
    <source>
        <dbReference type="EMBL" id="KAF5855204.1"/>
    </source>
</evidence>
<dbReference type="EMBL" id="SPNV01000479">
    <property type="protein sequence ID" value="KAF5855204.1"/>
    <property type="molecule type" value="Genomic_DNA"/>
</dbReference>
<protein>
    <recommendedName>
        <fullName evidence="3">WD40 repeat domain-containing protein</fullName>
    </recommendedName>
</protein>
<accession>A0A8H5ZU28</accession>
<dbReference type="SUPFAM" id="SSF82171">
    <property type="entry name" value="DPP6 N-terminal domain-like"/>
    <property type="match status" value="1"/>
</dbReference>
<keyword evidence="2" id="KW-1185">Reference proteome</keyword>
<name>A0A8H5ZU28_PETAA</name>
<dbReference type="AlphaFoldDB" id="A0A8H5ZU28"/>
<evidence type="ECO:0008006" key="3">
    <source>
        <dbReference type="Google" id="ProtNLM"/>
    </source>
</evidence>
<organism evidence="1 2">
    <name type="scientific">Petromyces alliaceus</name>
    <name type="common">Aspergillus alliaceus</name>
    <dbReference type="NCBI Taxonomy" id="209559"/>
    <lineage>
        <taxon>Eukaryota</taxon>
        <taxon>Fungi</taxon>
        <taxon>Dikarya</taxon>
        <taxon>Ascomycota</taxon>
        <taxon>Pezizomycotina</taxon>
        <taxon>Eurotiomycetes</taxon>
        <taxon>Eurotiomycetidae</taxon>
        <taxon>Eurotiales</taxon>
        <taxon>Aspergillaceae</taxon>
        <taxon>Aspergillus</taxon>
        <taxon>Aspergillus subgen. Circumdati</taxon>
    </lineage>
</organism>
<proteinExistence type="predicted"/>
<dbReference type="Proteomes" id="UP000541154">
    <property type="component" value="Unassembled WGS sequence"/>
</dbReference>
<gene>
    <name evidence="1" type="ORF">ETB97_009673</name>
</gene>
<comment type="caution">
    <text evidence="1">The sequence shown here is derived from an EMBL/GenBank/DDBJ whole genome shotgun (WGS) entry which is preliminary data.</text>
</comment>
<reference evidence="1 2" key="1">
    <citation type="submission" date="2019-04" db="EMBL/GenBank/DDBJ databases">
        <title>Aspergillus burnettii sp. nov., novel species from soil in southeast Queensland.</title>
        <authorList>
            <person name="Gilchrist C.L.M."/>
            <person name="Pitt J.I."/>
            <person name="Lange L."/>
            <person name="Lacey H.J."/>
            <person name="Vuong D."/>
            <person name="Midgley D.J."/>
            <person name="Greenfield P."/>
            <person name="Bradbury M."/>
            <person name="Lacey E."/>
            <person name="Busk P.K."/>
            <person name="Pilgaard B."/>
            <person name="Chooi Y.H."/>
            <person name="Piggott A.M."/>
        </authorList>
    </citation>
    <scope>NUCLEOTIDE SEQUENCE [LARGE SCALE GENOMIC DNA]</scope>
    <source>
        <strain evidence="1 2">FRR 5400</strain>
    </source>
</reference>
<evidence type="ECO:0000313" key="2">
    <source>
        <dbReference type="Proteomes" id="UP000541154"/>
    </source>
</evidence>